<feature type="domain" description="Orn/DAP/Arg decarboxylase 2 C-terminal" evidence="5">
    <location>
        <begin position="30"/>
        <end position="379"/>
    </location>
</feature>
<dbReference type="PRINTS" id="PR01179">
    <property type="entry name" value="ODADCRBXLASE"/>
</dbReference>
<comment type="cofactor">
    <cofactor evidence="1 3">
        <name>pyridoxal 5'-phosphate</name>
        <dbReference type="ChEBI" id="CHEBI:597326"/>
    </cofactor>
</comment>
<proteinExistence type="inferred from homology"/>
<sequence>MLSIDKKHNQLIFAGKTPSELEHIAGGTPCYVYDRNKIKSNIIALTNLLPKKIKLHYAIKANPMPNLVAHAANYLDGLDVASHQELLTALSTGIDPRKISIAGPGKTQKSLLAAIISGAVINVESKTELVRIQQICTLHNKKANVAFRINPDFELKGAAMKMSGGAKQFGIDAEVFADVFSTMNEQSINFVGFHIFSGSQNLSVDSLLESYRKSLQLAFELSKQINVIPKQINIGGGIGVNYHSGQVPVDIQSLCMGLHKIVEELDEQLMDTEVHLELGRFLVANAGMYLCKIVDIKESRGKTFWVCDGGMHHHLANSGNLGQVFRKNYPVLLANCIESKVTHHVDIVGPLCTPLDIIASNISLPIAEIGGYVAVMLSGAYGASASPQGFLSQGEALEVLL</sequence>
<dbReference type="InterPro" id="IPR029066">
    <property type="entry name" value="PLP-binding_barrel"/>
</dbReference>
<dbReference type="RefSeq" id="WP_006008550.1">
    <property type="nucleotide sequence ID" value="NZ_AUAV01000022.1"/>
</dbReference>
<dbReference type="GO" id="GO:0009089">
    <property type="term" value="P:lysine biosynthetic process via diaminopimelate"/>
    <property type="evidence" value="ECO:0007669"/>
    <property type="project" value="TreeGrafter"/>
</dbReference>
<dbReference type="EMBL" id="BAEQ01000007">
    <property type="protein sequence ID" value="GAC27215.1"/>
    <property type="molecule type" value="Genomic_DNA"/>
</dbReference>
<dbReference type="Gene3D" id="2.40.37.10">
    <property type="entry name" value="Lyase, Ornithine Decarboxylase, Chain A, domain 1"/>
    <property type="match status" value="1"/>
</dbReference>
<evidence type="ECO:0000256" key="3">
    <source>
        <dbReference type="PIRSR" id="PIRSR600183-50"/>
    </source>
</evidence>
<dbReference type="PANTHER" id="PTHR43727">
    <property type="entry name" value="DIAMINOPIMELATE DECARBOXYLASE"/>
    <property type="match status" value="1"/>
</dbReference>
<evidence type="ECO:0000259" key="6">
    <source>
        <dbReference type="Pfam" id="PF02784"/>
    </source>
</evidence>
<feature type="modified residue" description="N6-(pyridoxal phosphate)lysine" evidence="3">
    <location>
        <position position="60"/>
    </location>
</feature>
<dbReference type="Proteomes" id="UP000006251">
    <property type="component" value="Unassembled WGS sequence"/>
</dbReference>
<keyword evidence="8" id="KW-1185">Reference proteome</keyword>
<dbReference type="InterPro" id="IPR000183">
    <property type="entry name" value="Orn/DAP/Arg_de-COase"/>
</dbReference>
<dbReference type="InterPro" id="IPR022657">
    <property type="entry name" value="De-COase2_CS"/>
</dbReference>
<dbReference type="InterPro" id="IPR022643">
    <property type="entry name" value="De-COase2_C"/>
</dbReference>
<protein>
    <submittedName>
        <fullName evidence="7">Diaminopimelate decarboxylase</fullName>
        <ecNumber evidence="7">4.1.1.20</ecNumber>
    </submittedName>
</protein>
<feature type="active site" description="Proton donor" evidence="3">
    <location>
        <position position="352"/>
    </location>
</feature>
<dbReference type="SUPFAM" id="SSF51419">
    <property type="entry name" value="PLP-binding barrel"/>
    <property type="match status" value="1"/>
</dbReference>
<dbReference type="InterPro" id="IPR022644">
    <property type="entry name" value="De-COase2_N"/>
</dbReference>
<dbReference type="OrthoDB" id="9802147at2"/>
<dbReference type="EC" id="4.1.1.20" evidence="7"/>
<organism evidence="7 8">
    <name type="scientific">Brumicola pallidula DSM 14239 = ACAM 615</name>
    <dbReference type="NCBI Taxonomy" id="1121922"/>
    <lineage>
        <taxon>Bacteria</taxon>
        <taxon>Pseudomonadati</taxon>
        <taxon>Pseudomonadota</taxon>
        <taxon>Gammaproteobacteria</taxon>
        <taxon>Alteromonadales</taxon>
        <taxon>Alteromonadaceae</taxon>
        <taxon>Brumicola</taxon>
    </lineage>
</organism>
<accession>K6ZV48</accession>
<keyword evidence="2 3" id="KW-0663">Pyridoxal phosphate</keyword>
<comment type="similarity">
    <text evidence="4">Belongs to the Orn/Lys/Arg decarboxylase class-II family.</text>
</comment>
<evidence type="ECO:0000256" key="2">
    <source>
        <dbReference type="ARBA" id="ARBA00022898"/>
    </source>
</evidence>
<dbReference type="Pfam" id="PF00278">
    <property type="entry name" value="Orn_DAP_Arg_deC"/>
    <property type="match status" value="1"/>
</dbReference>
<dbReference type="InterPro" id="IPR009006">
    <property type="entry name" value="Ala_racemase/Decarboxylase_C"/>
</dbReference>
<dbReference type="STRING" id="1121922.GCA_000428905_03476"/>
<dbReference type="SUPFAM" id="SSF50621">
    <property type="entry name" value="Alanine racemase C-terminal domain-like"/>
    <property type="match status" value="1"/>
</dbReference>
<dbReference type="NCBIfam" id="TIGR03099">
    <property type="entry name" value="dCO2ase_PEP1"/>
    <property type="match status" value="1"/>
</dbReference>
<evidence type="ECO:0000313" key="8">
    <source>
        <dbReference type="Proteomes" id="UP000006251"/>
    </source>
</evidence>
<dbReference type="GO" id="GO:0008836">
    <property type="term" value="F:diaminopimelate decarboxylase activity"/>
    <property type="evidence" value="ECO:0007669"/>
    <property type="project" value="UniProtKB-EC"/>
</dbReference>
<comment type="caution">
    <text evidence="7">The sequence shown here is derived from an EMBL/GenBank/DDBJ whole genome shotgun (WGS) entry which is preliminary data.</text>
</comment>
<dbReference type="PROSITE" id="PS00879">
    <property type="entry name" value="ODR_DC_2_2"/>
    <property type="match status" value="1"/>
</dbReference>
<dbReference type="AlphaFoldDB" id="K6ZV48"/>
<evidence type="ECO:0000259" key="5">
    <source>
        <dbReference type="Pfam" id="PF00278"/>
    </source>
</evidence>
<keyword evidence="7" id="KW-0456">Lyase</keyword>
<dbReference type="PANTHER" id="PTHR43727:SF2">
    <property type="entry name" value="GROUP IV DECARBOXYLASE"/>
    <property type="match status" value="1"/>
</dbReference>
<dbReference type="InterPro" id="IPR017530">
    <property type="entry name" value="DCO2ase_PEP1"/>
</dbReference>
<gene>
    <name evidence="7" type="primary">lysA</name>
    <name evidence="7" type="ORF">GPAL_0335</name>
</gene>
<dbReference type="Pfam" id="PF02784">
    <property type="entry name" value="Orn_Arg_deC_N"/>
    <property type="match status" value="1"/>
</dbReference>
<reference evidence="8" key="1">
    <citation type="journal article" date="2014" name="Environ. Microbiol.">
        <title>Comparative genomics of the marine bacterial genus Glaciecola reveals the high degree of genomic diversity and genomic characteristic for cold adaptation.</title>
        <authorList>
            <person name="Qin Q.L."/>
            <person name="Xie B.B."/>
            <person name="Yu Y."/>
            <person name="Shu Y.L."/>
            <person name="Rong J.C."/>
            <person name="Zhang Y.J."/>
            <person name="Zhao D.L."/>
            <person name="Chen X.L."/>
            <person name="Zhang X.Y."/>
            <person name="Chen B."/>
            <person name="Zhou B.C."/>
            <person name="Zhang Y.Z."/>
        </authorList>
    </citation>
    <scope>NUCLEOTIDE SEQUENCE [LARGE SCALE GENOMIC DNA]</scope>
    <source>
        <strain evidence="8">ACAM 615</strain>
    </source>
</reference>
<evidence type="ECO:0000256" key="1">
    <source>
        <dbReference type="ARBA" id="ARBA00001933"/>
    </source>
</evidence>
<name>K6ZV48_9ALTE</name>
<feature type="domain" description="Orn/DAP/Arg decarboxylase 2 N-terminal" evidence="6">
    <location>
        <begin position="36"/>
        <end position="284"/>
    </location>
</feature>
<dbReference type="Gene3D" id="3.20.20.10">
    <property type="entry name" value="Alanine racemase"/>
    <property type="match status" value="1"/>
</dbReference>
<evidence type="ECO:0000313" key="7">
    <source>
        <dbReference type="EMBL" id="GAC27215.1"/>
    </source>
</evidence>
<evidence type="ECO:0000256" key="4">
    <source>
        <dbReference type="RuleBase" id="RU003737"/>
    </source>
</evidence>